<gene>
    <name evidence="1" type="ORF">PYE51_11920</name>
</gene>
<name>A0AAX3U1L6_9VIBR</name>
<dbReference type="RefSeq" id="WP_301064529.1">
    <property type="nucleotide sequence ID" value="NZ_CP118709.1"/>
</dbReference>
<evidence type="ECO:0000313" key="2">
    <source>
        <dbReference type="Proteomes" id="UP001239257"/>
    </source>
</evidence>
<dbReference type="Proteomes" id="UP001239257">
    <property type="component" value="Chromosome 1"/>
</dbReference>
<reference evidence="1" key="1">
    <citation type="submission" date="2022-02" db="EMBL/GenBank/DDBJ databases">
        <title>Emergence and expansion in Europe of a Vibrio aestuarianus clonal complex pathogenic for oysters.</title>
        <authorList>
            <person name="Mesnil A."/>
            <person name="Travers M.-A."/>
        </authorList>
    </citation>
    <scope>NUCLEOTIDE SEQUENCE</scope>
    <source>
        <strain evidence="1">U29</strain>
    </source>
</reference>
<sequence length="41" mass="4536">MKKSEENYVSRIPVDVAISTISVKVTCCPWGYIYPLVVGSC</sequence>
<dbReference type="AlphaFoldDB" id="A0AAX3U1L6"/>
<proteinExistence type="predicted"/>
<dbReference type="EMBL" id="CP118709">
    <property type="protein sequence ID" value="WGK81333.1"/>
    <property type="molecule type" value="Genomic_DNA"/>
</dbReference>
<organism evidence="1 2">
    <name type="scientific">Vibrio aestuarianus</name>
    <dbReference type="NCBI Taxonomy" id="28171"/>
    <lineage>
        <taxon>Bacteria</taxon>
        <taxon>Pseudomonadati</taxon>
        <taxon>Pseudomonadota</taxon>
        <taxon>Gammaproteobacteria</taxon>
        <taxon>Vibrionales</taxon>
        <taxon>Vibrionaceae</taxon>
        <taxon>Vibrio</taxon>
    </lineage>
</organism>
<protein>
    <submittedName>
        <fullName evidence="1">Uncharacterized protein</fullName>
    </submittedName>
</protein>
<accession>A0AAX3U1L6</accession>
<evidence type="ECO:0000313" key="1">
    <source>
        <dbReference type="EMBL" id="WGK81333.1"/>
    </source>
</evidence>